<dbReference type="Proteomes" id="UP000562395">
    <property type="component" value="Unassembled WGS sequence"/>
</dbReference>
<dbReference type="EMBL" id="JACICY010000015">
    <property type="protein sequence ID" value="MBB3862538.1"/>
    <property type="molecule type" value="Genomic_DNA"/>
</dbReference>
<reference evidence="1 2" key="1">
    <citation type="submission" date="2020-08" db="EMBL/GenBank/DDBJ databases">
        <title>Genomic Encyclopedia of Type Strains, Phase IV (KMG-IV): sequencing the most valuable type-strain genomes for metagenomic binning, comparative biology and taxonomic classification.</title>
        <authorList>
            <person name="Goeker M."/>
        </authorList>
    </citation>
    <scope>NUCLEOTIDE SEQUENCE [LARGE SCALE GENOMIC DNA]</scope>
    <source>
        <strain evidence="1 2">DSM 14552</strain>
    </source>
</reference>
<evidence type="ECO:0000313" key="2">
    <source>
        <dbReference type="Proteomes" id="UP000562395"/>
    </source>
</evidence>
<comment type="caution">
    <text evidence="1">The sequence shown here is derived from an EMBL/GenBank/DDBJ whole genome shotgun (WGS) entry which is preliminary data.</text>
</comment>
<evidence type="ECO:0000313" key="1">
    <source>
        <dbReference type="EMBL" id="MBB3862538.1"/>
    </source>
</evidence>
<dbReference type="AlphaFoldDB" id="A0A7W5ZYT1"/>
<organism evidence="1 2">
    <name type="scientific">Novosphingobium hassiacum</name>
    <dbReference type="NCBI Taxonomy" id="173676"/>
    <lineage>
        <taxon>Bacteria</taxon>
        <taxon>Pseudomonadati</taxon>
        <taxon>Pseudomonadota</taxon>
        <taxon>Alphaproteobacteria</taxon>
        <taxon>Sphingomonadales</taxon>
        <taxon>Sphingomonadaceae</taxon>
        <taxon>Novosphingobium</taxon>
    </lineage>
</organism>
<keyword evidence="2" id="KW-1185">Reference proteome</keyword>
<gene>
    <name evidence="1" type="ORF">GGQ88_003839</name>
</gene>
<name>A0A7W5ZYT1_9SPHN</name>
<protein>
    <submittedName>
        <fullName evidence="1">Uncharacterized protein</fullName>
    </submittedName>
</protein>
<proteinExistence type="predicted"/>
<accession>A0A7W5ZYT1</accession>
<sequence length="41" mass="4467">MLRDVRLETQANYPGASAKNDVFAVFAGEASDNIGQLLRLD</sequence>
<dbReference type="RefSeq" id="WP_281372530.1">
    <property type="nucleotide sequence ID" value="NZ_JACICY010000015.1"/>
</dbReference>